<name>A0ABQ9XEV0_9EUKA</name>
<gene>
    <name evidence="1" type="ORF">BLNAU_14069</name>
</gene>
<evidence type="ECO:0000313" key="1">
    <source>
        <dbReference type="EMBL" id="KAK2950991.1"/>
    </source>
</evidence>
<proteinExistence type="predicted"/>
<dbReference type="EMBL" id="JARBJD010000126">
    <property type="protein sequence ID" value="KAK2950991.1"/>
    <property type="molecule type" value="Genomic_DNA"/>
</dbReference>
<organism evidence="1 2">
    <name type="scientific">Blattamonas nauphoetae</name>
    <dbReference type="NCBI Taxonomy" id="2049346"/>
    <lineage>
        <taxon>Eukaryota</taxon>
        <taxon>Metamonada</taxon>
        <taxon>Preaxostyla</taxon>
        <taxon>Oxymonadida</taxon>
        <taxon>Blattamonas</taxon>
    </lineage>
</organism>
<accession>A0ABQ9XEV0</accession>
<evidence type="ECO:0000313" key="2">
    <source>
        <dbReference type="Proteomes" id="UP001281761"/>
    </source>
</evidence>
<dbReference type="Proteomes" id="UP001281761">
    <property type="component" value="Unassembled WGS sequence"/>
</dbReference>
<comment type="caution">
    <text evidence="1">The sequence shown here is derived from an EMBL/GenBank/DDBJ whole genome shotgun (WGS) entry which is preliminary data.</text>
</comment>
<reference evidence="1 2" key="1">
    <citation type="journal article" date="2022" name="bioRxiv">
        <title>Genomics of Preaxostyla Flagellates Illuminates Evolutionary Transitions and the Path Towards Mitochondrial Loss.</title>
        <authorList>
            <person name="Novak L.V.F."/>
            <person name="Treitli S.C."/>
            <person name="Pyrih J."/>
            <person name="Halakuc P."/>
            <person name="Pipaliya S.V."/>
            <person name="Vacek V."/>
            <person name="Brzon O."/>
            <person name="Soukal P."/>
            <person name="Eme L."/>
            <person name="Dacks J.B."/>
            <person name="Karnkowska A."/>
            <person name="Elias M."/>
            <person name="Hampl V."/>
        </authorList>
    </citation>
    <scope>NUCLEOTIDE SEQUENCE [LARGE SCALE GENOMIC DNA]</scope>
    <source>
        <strain evidence="1">NAU3</strain>
        <tissue evidence="1">Gut</tissue>
    </source>
</reference>
<protein>
    <submittedName>
        <fullName evidence="1">Uncharacterized protein</fullName>
    </submittedName>
</protein>
<keyword evidence="2" id="KW-1185">Reference proteome</keyword>
<sequence>MTLFPRASTETEKKSQFEFGKTYTLTSFTQSSTDVLFDTPVPFQVPPEPSRLTALRILEYSESDKKAEFSVEGVAMTKEMTYTLILNETGTNTQTSFDVTFSSTTRGTGSAVLFSGEDGVTELDYNTDYTVTGVKNSSDHDVLFVSGLTFQTKPEPERFLSLSSSLTFSDDMKKTITLSFSSCALLSRTQYTLTLQSQLQGNEQTHVKKLKVTTEENGTISPLSVTLYPFVNEEEKEGQLDFGTGYSLTSFERGDNSAWV</sequence>